<dbReference type="EMBL" id="JRKS01000016">
    <property type="protein sequence ID" value="KGJ07833.1"/>
    <property type="molecule type" value="Genomic_DNA"/>
</dbReference>
<sequence>MNKFALLTSASALAVLLGAPAFAQTEIATGANVTGVSGVNERLDDVQDAVEDDFARSEDAARFGPADRRTGTFGSVALTYTGRTGNTENQDFSLAGRLSHNVGQFQQSVGILLEYGEDDDGDTDTEKTSVIYDGNYYFNDRFYAFALGRLATDGIADDFDGLTNEEFLERDGRVMRDAFLGFGPGYRIINNDTTAWRVQAGVGIRYTKTVNTWDDVNGVATPVLVSEDQTVSDTSTGYIVSSRFYHKFNDQFFLTNDTDYLTSDANDVATNELGLNFKMSDAFATRVSYKTEYVSDREIRTDNTLGVSLVYGF</sequence>
<dbReference type="OrthoDB" id="7631035at2"/>
<reference evidence="2 3" key="2">
    <citation type="submission" date="2014-10" db="EMBL/GenBank/DDBJ databases">
        <title>Paracoccus sanguinis sp. nov., isolated from clinical specimens of New York State patients.</title>
        <authorList>
            <person name="Mingle L.A."/>
            <person name="Cole J.A."/>
            <person name="Lapierre P."/>
            <person name="Musser K.A."/>
        </authorList>
    </citation>
    <scope>NUCLEOTIDE SEQUENCE [LARGE SCALE GENOMIC DNA]</scope>
    <source>
        <strain evidence="2 3">HAMBI 3106</strain>
    </source>
</reference>
<evidence type="ECO:0000313" key="2">
    <source>
        <dbReference type="EMBL" id="KGJ07833.1"/>
    </source>
</evidence>
<keyword evidence="3" id="KW-1185">Reference proteome</keyword>
<proteinExistence type="predicted"/>
<gene>
    <name evidence="2" type="ORF">IC63_07270</name>
</gene>
<evidence type="ECO:0000256" key="1">
    <source>
        <dbReference type="SAM" id="SignalP"/>
    </source>
</evidence>
<dbReference type="AlphaFoldDB" id="A0A099FC70"/>
<accession>A0A099FC70</accession>
<name>A0A099FC70_9RHOB</name>
<comment type="caution">
    <text evidence="2">The sequence shown here is derived from an EMBL/GenBank/DDBJ whole genome shotgun (WGS) entry which is preliminary data.</text>
</comment>
<protein>
    <recommendedName>
        <fullName evidence="4">DUF481 domain-containing protein</fullName>
    </recommendedName>
</protein>
<dbReference type="Proteomes" id="UP000029917">
    <property type="component" value="Unassembled WGS sequence"/>
</dbReference>
<keyword evidence="1" id="KW-0732">Signal</keyword>
<organism evidence="2 3">
    <name type="scientific">Paracoccus sphaerophysae</name>
    <dbReference type="NCBI Taxonomy" id="690417"/>
    <lineage>
        <taxon>Bacteria</taxon>
        <taxon>Pseudomonadati</taxon>
        <taxon>Pseudomonadota</taxon>
        <taxon>Alphaproteobacteria</taxon>
        <taxon>Rhodobacterales</taxon>
        <taxon>Paracoccaceae</taxon>
        <taxon>Paracoccus</taxon>
    </lineage>
</organism>
<evidence type="ECO:0000313" key="3">
    <source>
        <dbReference type="Proteomes" id="UP000029917"/>
    </source>
</evidence>
<evidence type="ECO:0008006" key="4">
    <source>
        <dbReference type="Google" id="ProtNLM"/>
    </source>
</evidence>
<dbReference type="RefSeq" id="WP_036718425.1">
    <property type="nucleotide sequence ID" value="NZ_JRKS01000016.1"/>
</dbReference>
<dbReference type="STRING" id="690417.IC63_07270"/>
<dbReference type="Pfam" id="PF04338">
    <property type="entry name" value="DUF481"/>
    <property type="match status" value="1"/>
</dbReference>
<feature type="signal peptide" evidence="1">
    <location>
        <begin position="1"/>
        <end position="23"/>
    </location>
</feature>
<dbReference type="InterPro" id="IPR007433">
    <property type="entry name" value="DUF481"/>
</dbReference>
<reference evidence="2 3" key="1">
    <citation type="submission" date="2014-09" db="EMBL/GenBank/DDBJ databases">
        <authorList>
            <person name="McGinnis J.M."/>
            <person name="Wolfgang W.J."/>
        </authorList>
    </citation>
    <scope>NUCLEOTIDE SEQUENCE [LARGE SCALE GENOMIC DNA]</scope>
    <source>
        <strain evidence="2 3">HAMBI 3106</strain>
    </source>
</reference>
<feature type="chain" id="PRO_5001946161" description="DUF481 domain-containing protein" evidence="1">
    <location>
        <begin position="24"/>
        <end position="313"/>
    </location>
</feature>